<evidence type="ECO:0000313" key="12">
    <source>
        <dbReference type="Proteomes" id="UP001597425"/>
    </source>
</evidence>
<name>A0ABW5E6F1_9GAMM</name>
<dbReference type="PROSITE" id="PS50929">
    <property type="entry name" value="ABC_TM1F"/>
    <property type="match status" value="1"/>
</dbReference>
<accession>A0ABW5E6F1</accession>
<evidence type="ECO:0000256" key="1">
    <source>
        <dbReference type="ARBA" id="ARBA00004651"/>
    </source>
</evidence>
<evidence type="ECO:0000256" key="8">
    <source>
        <dbReference type="SAM" id="Phobius"/>
    </source>
</evidence>
<dbReference type="InterPro" id="IPR003439">
    <property type="entry name" value="ABC_transporter-like_ATP-bd"/>
</dbReference>
<feature type="transmembrane region" description="Helical" evidence="8">
    <location>
        <begin position="230"/>
        <end position="253"/>
    </location>
</feature>
<feature type="transmembrane region" description="Helical" evidence="8">
    <location>
        <begin position="150"/>
        <end position="169"/>
    </location>
</feature>
<organism evidence="11 12">
    <name type="scientific">Microbulbifer halophilus</name>
    <dbReference type="NCBI Taxonomy" id="453963"/>
    <lineage>
        <taxon>Bacteria</taxon>
        <taxon>Pseudomonadati</taxon>
        <taxon>Pseudomonadota</taxon>
        <taxon>Gammaproteobacteria</taxon>
        <taxon>Cellvibrionales</taxon>
        <taxon>Microbulbiferaceae</taxon>
        <taxon>Microbulbifer</taxon>
    </lineage>
</organism>
<protein>
    <submittedName>
        <fullName evidence="11">Cyclic peptide export ABC transporter</fullName>
    </submittedName>
</protein>
<comment type="caution">
    <text evidence="11">The sequence shown here is derived from an EMBL/GenBank/DDBJ whole genome shotgun (WGS) entry which is preliminary data.</text>
</comment>
<dbReference type="NCBIfam" id="TIGR01194">
    <property type="entry name" value="cyc_pep_trnsptr"/>
    <property type="match status" value="1"/>
</dbReference>
<evidence type="ECO:0000256" key="3">
    <source>
        <dbReference type="ARBA" id="ARBA00022692"/>
    </source>
</evidence>
<evidence type="ECO:0000256" key="4">
    <source>
        <dbReference type="ARBA" id="ARBA00022741"/>
    </source>
</evidence>
<gene>
    <name evidence="11" type="ORF">ACFSKX_01970</name>
</gene>
<feature type="transmembrane region" description="Helical" evidence="8">
    <location>
        <begin position="265"/>
        <end position="286"/>
    </location>
</feature>
<dbReference type="Pfam" id="PF00005">
    <property type="entry name" value="ABC_tran"/>
    <property type="match status" value="1"/>
</dbReference>
<dbReference type="PANTHER" id="PTHR43553">
    <property type="entry name" value="HEAVY METAL TRANSPORTER"/>
    <property type="match status" value="1"/>
</dbReference>
<keyword evidence="4" id="KW-0547">Nucleotide-binding</keyword>
<dbReference type="SUPFAM" id="SSF52540">
    <property type="entry name" value="P-loop containing nucleoside triphosphate hydrolases"/>
    <property type="match status" value="1"/>
</dbReference>
<dbReference type="RefSeq" id="WP_265720516.1">
    <property type="nucleotide sequence ID" value="NZ_JAPIVK010000004.1"/>
</dbReference>
<evidence type="ECO:0000259" key="10">
    <source>
        <dbReference type="PROSITE" id="PS50929"/>
    </source>
</evidence>
<feature type="domain" description="ABC transporter" evidence="9">
    <location>
        <begin position="327"/>
        <end position="547"/>
    </location>
</feature>
<dbReference type="InterPro" id="IPR015856">
    <property type="entry name" value="ABC_transpr_CbiO/EcfA_su"/>
</dbReference>
<keyword evidence="2" id="KW-0813">Transport</keyword>
<dbReference type="PROSITE" id="PS00211">
    <property type="entry name" value="ABC_TRANSPORTER_1"/>
    <property type="match status" value="1"/>
</dbReference>
<evidence type="ECO:0000313" key="11">
    <source>
        <dbReference type="EMBL" id="MFD2309171.1"/>
    </source>
</evidence>
<feature type="transmembrane region" description="Helical" evidence="8">
    <location>
        <begin position="15"/>
        <end position="36"/>
    </location>
</feature>
<keyword evidence="7 8" id="KW-0472">Membrane</keyword>
<dbReference type="Gene3D" id="1.20.1560.10">
    <property type="entry name" value="ABC transporter type 1, transmembrane domain"/>
    <property type="match status" value="1"/>
</dbReference>
<dbReference type="InterPro" id="IPR005898">
    <property type="entry name" value="Cyc_pep_transpt_SyrD/YojI"/>
</dbReference>
<dbReference type="EMBL" id="JBHUJD010000002">
    <property type="protein sequence ID" value="MFD2309171.1"/>
    <property type="molecule type" value="Genomic_DNA"/>
</dbReference>
<reference evidence="12" key="1">
    <citation type="journal article" date="2019" name="Int. J. Syst. Evol. Microbiol.">
        <title>The Global Catalogue of Microorganisms (GCM) 10K type strain sequencing project: providing services to taxonomists for standard genome sequencing and annotation.</title>
        <authorList>
            <consortium name="The Broad Institute Genomics Platform"/>
            <consortium name="The Broad Institute Genome Sequencing Center for Infectious Disease"/>
            <person name="Wu L."/>
            <person name="Ma J."/>
        </authorList>
    </citation>
    <scope>NUCLEOTIDE SEQUENCE [LARGE SCALE GENOMIC DNA]</scope>
    <source>
        <strain evidence="12">KCTC 12848</strain>
    </source>
</reference>
<keyword evidence="12" id="KW-1185">Reference proteome</keyword>
<dbReference type="InterPro" id="IPR050095">
    <property type="entry name" value="ECF_ABC_transporter_ATP-bd"/>
</dbReference>
<evidence type="ECO:0000256" key="5">
    <source>
        <dbReference type="ARBA" id="ARBA00022840"/>
    </source>
</evidence>
<proteinExistence type="predicted"/>
<dbReference type="SUPFAM" id="SSF90123">
    <property type="entry name" value="ABC transporter transmembrane region"/>
    <property type="match status" value="1"/>
</dbReference>
<dbReference type="Pfam" id="PF00664">
    <property type="entry name" value="ABC_membrane"/>
    <property type="match status" value="1"/>
</dbReference>
<dbReference type="PROSITE" id="PS50893">
    <property type="entry name" value="ABC_TRANSPORTER_2"/>
    <property type="match status" value="1"/>
</dbReference>
<sequence>MQTITTLLRPVRWQILLAVLASALSAAAGIGLVAWVNRALESGLGDTAAALGLFGGLVALVFASGVCAQVLLVRLGQGLVCRLRLQLVARVLGTSLERLESLGAPLLYNALTRDITAVASAFKQLPIAVYNGLLLIAGMVYLAWLDWALFLVTLAVIALGVWGDILLGGRVKRLMRRVRQLDDTLFEQFEAAVEGRNELGLSRPRRRHLYLNRLQPAAAESMRAATRAEALWAVNLNWTTALVFLLLGAVFFAGTAWELVTREVLVGYVLAIMFLRTPIATILDAVPAVMRGNVALGAIDRLALGRAEDFTEADGGEPLPPFRELVLRGAGYRYPGGGGEPGFQLGPLDLHIRRGELIFVVGGNGSGKSTLGKLLTGLYLPGEGVVTLNGRPLDAAAAPRHRAYFATVFPDFYLFADVLDERGNDGGVDARVEYYLARLGLEDKVSVREGRLSTTALSQGQRKRLALLLLYMEDRPVLLLDEWAADQDPVFREVFYRELLPELKAAGKTVIAITHDDRYFHLADRVYKLDSGQLVSWERQGAVFSEQ</sequence>
<dbReference type="Proteomes" id="UP001597425">
    <property type="component" value="Unassembled WGS sequence"/>
</dbReference>
<dbReference type="InterPro" id="IPR003593">
    <property type="entry name" value="AAA+_ATPase"/>
</dbReference>
<keyword evidence="6 8" id="KW-1133">Transmembrane helix</keyword>
<evidence type="ECO:0000259" key="9">
    <source>
        <dbReference type="PROSITE" id="PS50893"/>
    </source>
</evidence>
<dbReference type="PANTHER" id="PTHR43553:SF11">
    <property type="entry name" value="ABC TRANSPORTER ATP-BINDING_PERMEASE PROTEIN YOJI"/>
    <property type="match status" value="1"/>
</dbReference>
<keyword evidence="5" id="KW-0067">ATP-binding</keyword>
<dbReference type="InterPro" id="IPR036640">
    <property type="entry name" value="ABC1_TM_sf"/>
</dbReference>
<feature type="transmembrane region" description="Helical" evidence="8">
    <location>
        <begin position="127"/>
        <end position="144"/>
    </location>
</feature>
<keyword evidence="3 8" id="KW-0812">Transmembrane</keyword>
<evidence type="ECO:0000256" key="2">
    <source>
        <dbReference type="ARBA" id="ARBA00022448"/>
    </source>
</evidence>
<comment type="subcellular location">
    <subcellularLocation>
        <location evidence="1">Cell membrane</location>
        <topology evidence="1">Multi-pass membrane protein</topology>
    </subcellularLocation>
</comment>
<dbReference type="InterPro" id="IPR011527">
    <property type="entry name" value="ABC1_TM_dom"/>
</dbReference>
<dbReference type="SMART" id="SM00382">
    <property type="entry name" value="AAA"/>
    <property type="match status" value="1"/>
</dbReference>
<evidence type="ECO:0000256" key="6">
    <source>
        <dbReference type="ARBA" id="ARBA00022989"/>
    </source>
</evidence>
<evidence type="ECO:0000256" key="7">
    <source>
        <dbReference type="ARBA" id="ARBA00023136"/>
    </source>
</evidence>
<feature type="transmembrane region" description="Helical" evidence="8">
    <location>
        <begin position="48"/>
        <end position="73"/>
    </location>
</feature>
<dbReference type="InterPro" id="IPR027417">
    <property type="entry name" value="P-loop_NTPase"/>
</dbReference>
<dbReference type="CDD" id="cd03225">
    <property type="entry name" value="ABC_cobalt_CbiO_domain1"/>
    <property type="match status" value="1"/>
</dbReference>
<dbReference type="InterPro" id="IPR017871">
    <property type="entry name" value="ABC_transporter-like_CS"/>
</dbReference>
<dbReference type="Gene3D" id="3.40.50.300">
    <property type="entry name" value="P-loop containing nucleotide triphosphate hydrolases"/>
    <property type="match status" value="1"/>
</dbReference>
<feature type="domain" description="ABC transmembrane type-1" evidence="10">
    <location>
        <begin position="15"/>
        <end position="291"/>
    </location>
</feature>